<dbReference type="SUPFAM" id="SSF51126">
    <property type="entry name" value="Pectin lyase-like"/>
    <property type="match status" value="1"/>
</dbReference>
<feature type="compositionally biased region" description="Polar residues" evidence="1">
    <location>
        <begin position="195"/>
        <end position="208"/>
    </location>
</feature>
<dbReference type="OrthoDB" id="245699at2"/>
<dbReference type="InterPro" id="IPR011050">
    <property type="entry name" value="Pectin_lyase_fold/virulence"/>
</dbReference>
<accession>A0A5R8KFQ4</accession>
<evidence type="ECO:0000313" key="5">
    <source>
        <dbReference type="Proteomes" id="UP000306196"/>
    </source>
</evidence>
<dbReference type="AlphaFoldDB" id="A0A5R8KFQ4"/>
<evidence type="ECO:0000259" key="3">
    <source>
        <dbReference type="Pfam" id="PF11924"/>
    </source>
</evidence>
<keyword evidence="5" id="KW-1185">Reference proteome</keyword>
<dbReference type="EMBL" id="VAUV01000006">
    <property type="protein sequence ID" value="TLD71123.1"/>
    <property type="molecule type" value="Genomic_DNA"/>
</dbReference>
<dbReference type="RefSeq" id="WP_138085951.1">
    <property type="nucleotide sequence ID" value="NZ_VAUV01000006.1"/>
</dbReference>
<feature type="chain" id="PRO_5024291840" description="Inverse autotransporter beta-domain domain-containing protein" evidence="2">
    <location>
        <begin position="31"/>
        <end position="1056"/>
    </location>
</feature>
<comment type="caution">
    <text evidence="4">The sequence shown here is derived from an EMBL/GenBank/DDBJ whole genome shotgun (WGS) entry which is preliminary data.</text>
</comment>
<evidence type="ECO:0000256" key="2">
    <source>
        <dbReference type="SAM" id="SignalP"/>
    </source>
</evidence>
<sequence>MLPIARPRRAGVSIAASLLLGSVIANFALAGSVAKQADELPIDEHHPMHLGTITSGVKSSDVYTEGNFSIVAPVWSSLGGDGTLSGGVVYLEPYASWGEQGEVATSLGLGYRYLFGSESVAALKNPNKPQAGFFDEGIFIGGNLFVDMLDTEADNQLWQLGFGVEVGTRYVEMRGNYYLPLSDRQLAEESRSVERFSTSETRMSQSGGPVSDPYATGNTISQDQLLTTRATTTTRTTTIESLFRRYEEGMEGWDAEAALLVPWVDQYFDLRVIAGYYQFDNQPFGPQIGGTGNVEGWKAGLEIRPVPAIILSGTWYEDDRLTGSDWTAGIQVQLPFEGGNLGNGETFWSRIRDAFQPRRRHLVERMAEPVRRQNAAIKTANSVDVDVKKNTEVKRVTRVVSQRKGQIVLVDDIVFVNNGDGVGNGIQSGDAMANGANGTAERPFDNLQEGATTAGDNSNNSGRLWNVYTQGGTGGDYNETVTTTGSTRFISSHKGILLPDGSLFAGDTLRPVVNGGVVSNFETLIVQGYEFNEGQGQGLSGIQATNVANFILVDSVFNDINAAVNYNSEVSAEVLISTNEFHGAWDNLFVQSFGTAELNVVLLNNQFLGDNYFSGAQIRGSDDSTINALVTGNVLDGKYYYGLALVGYDNATVSADIVRNTFDNETDDSHLYLSGRGNSTVVANVLLNDFIGTVREYEGSVGDKIIIVDAYDETSITANITGNVFDNQFDPNEFIDRGVGVFTYGDSFADVTVKLNQFESNFGAVIDAASADDSEINLLVDSNNFTNEAVYGIYLSEYENSTLEALVTLNVFSGVYQQAGIILESRDAGLEVGSMLNVDIVENLFSGEFQTRAIDALKTGGSYMDLLVTKNGFTGVFNEGVILRAEGAAGPNSLLIADVIDNLLSGTFDGIAIQALGSASGEIDADITANIFTGTMFNDAINVLGLGSSTINARVTGNVVLAEGSVTNGGFDPSFFAAVAQGSADVIITNLNGNVAVGHVDTGFAFFDNNAASTLSVNGDLSDPAQGNFFLDVDVELDGNSDPTGSFLLNGIQRDL</sequence>
<protein>
    <recommendedName>
        <fullName evidence="3">Inverse autotransporter beta-domain domain-containing protein</fullName>
    </recommendedName>
</protein>
<name>A0A5R8KFQ4_9BACT</name>
<evidence type="ECO:0000313" key="4">
    <source>
        <dbReference type="EMBL" id="TLD71123.1"/>
    </source>
</evidence>
<dbReference type="InterPro" id="IPR038177">
    <property type="entry name" value="IAT_beta_sf"/>
</dbReference>
<keyword evidence="2" id="KW-0732">Signal</keyword>
<dbReference type="InterPro" id="IPR024519">
    <property type="entry name" value="IAT_beta"/>
</dbReference>
<feature type="domain" description="Inverse autotransporter beta-domain" evidence="3">
    <location>
        <begin position="136"/>
        <end position="374"/>
    </location>
</feature>
<organism evidence="4 5">
    <name type="scientific">Phragmitibacter flavus</name>
    <dbReference type="NCBI Taxonomy" id="2576071"/>
    <lineage>
        <taxon>Bacteria</taxon>
        <taxon>Pseudomonadati</taxon>
        <taxon>Verrucomicrobiota</taxon>
        <taxon>Verrucomicrobiia</taxon>
        <taxon>Verrucomicrobiales</taxon>
        <taxon>Verrucomicrobiaceae</taxon>
        <taxon>Phragmitibacter</taxon>
    </lineage>
</organism>
<dbReference type="Pfam" id="PF11924">
    <property type="entry name" value="IAT_beta"/>
    <property type="match status" value="1"/>
</dbReference>
<reference evidence="4 5" key="1">
    <citation type="submission" date="2019-05" db="EMBL/GenBank/DDBJ databases">
        <title>Verrucobacter flavum gen. nov., sp. nov. a new member of the family Verrucomicrobiaceae.</title>
        <authorList>
            <person name="Szuroczki S."/>
            <person name="Abbaszade G."/>
            <person name="Szabo A."/>
            <person name="Felfoldi T."/>
            <person name="Schumann P."/>
            <person name="Boka K."/>
            <person name="Keki Z."/>
            <person name="Toumi M."/>
            <person name="Toth E."/>
        </authorList>
    </citation>
    <scope>NUCLEOTIDE SEQUENCE [LARGE SCALE GENOMIC DNA]</scope>
    <source>
        <strain evidence="4 5">MG-N-17</strain>
    </source>
</reference>
<proteinExistence type="predicted"/>
<dbReference type="Proteomes" id="UP000306196">
    <property type="component" value="Unassembled WGS sequence"/>
</dbReference>
<dbReference type="Gene3D" id="2.40.160.160">
    <property type="entry name" value="Inverse autotransporter, beta-domain"/>
    <property type="match status" value="1"/>
</dbReference>
<feature type="region of interest" description="Disordered" evidence="1">
    <location>
        <begin position="195"/>
        <end position="218"/>
    </location>
</feature>
<feature type="signal peptide" evidence="2">
    <location>
        <begin position="1"/>
        <end position="30"/>
    </location>
</feature>
<evidence type="ECO:0000256" key="1">
    <source>
        <dbReference type="SAM" id="MobiDB-lite"/>
    </source>
</evidence>
<gene>
    <name evidence="4" type="ORF">FEM03_09425</name>
</gene>